<dbReference type="GO" id="GO:0046872">
    <property type="term" value="F:metal ion binding"/>
    <property type="evidence" value="ECO:0007669"/>
    <property type="project" value="InterPro"/>
</dbReference>
<name>A0A432Z1G4_9GAMM</name>
<dbReference type="PROSITE" id="PS50975">
    <property type="entry name" value="ATP_GRASP"/>
    <property type="match status" value="1"/>
</dbReference>
<evidence type="ECO:0000259" key="2">
    <source>
        <dbReference type="PROSITE" id="PS50975"/>
    </source>
</evidence>
<keyword evidence="1" id="KW-0547">Nucleotide-binding</keyword>
<dbReference type="OrthoDB" id="9791827at2"/>
<keyword evidence="1" id="KW-0067">ATP-binding</keyword>
<evidence type="ECO:0000313" key="4">
    <source>
        <dbReference type="Proteomes" id="UP000288058"/>
    </source>
</evidence>
<dbReference type="EMBL" id="PIQC01000003">
    <property type="protein sequence ID" value="RUO71744.1"/>
    <property type="molecule type" value="Genomic_DNA"/>
</dbReference>
<evidence type="ECO:0000256" key="1">
    <source>
        <dbReference type="PROSITE-ProRule" id="PRU00409"/>
    </source>
</evidence>
<evidence type="ECO:0000313" key="3">
    <source>
        <dbReference type="EMBL" id="RUO71744.1"/>
    </source>
</evidence>
<dbReference type="GO" id="GO:0005524">
    <property type="term" value="F:ATP binding"/>
    <property type="evidence" value="ECO:0007669"/>
    <property type="project" value="UniProtKB-UniRule"/>
</dbReference>
<dbReference type="Proteomes" id="UP000288058">
    <property type="component" value="Unassembled WGS sequence"/>
</dbReference>
<dbReference type="SUPFAM" id="SSF56059">
    <property type="entry name" value="Glutathione synthetase ATP-binding domain-like"/>
    <property type="match status" value="1"/>
</dbReference>
<gene>
    <name evidence="3" type="ORF">CWI78_04305</name>
</gene>
<reference evidence="4" key="1">
    <citation type="journal article" date="2018" name="Front. Microbiol.">
        <title>Genome-Based Analysis Reveals the Taxonomy and Diversity of the Family Idiomarinaceae.</title>
        <authorList>
            <person name="Liu Y."/>
            <person name="Lai Q."/>
            <person name="Shao Z."/>
        </authorList>
    </citation>
    <scope>NUCLEOTIDE SEQUENCE [LARGE SCALE GENOMIC DNA]</scope>
    <source>
        <strain evidence="4">R22</strain>
    </source>
</reference>
<dbReference type="RefSeq" id="WP_126780608.1">
    <property type="nucleotide sequence ID" value="NZ_PIQC01000003.1"/>
</dbReference>
<comment type="caution">
    <text evidence="3">The sequence shown here is derived from an EMBL/GenBank/DDBJ whole genome shotgun (WGS) entry which is preliminary data.</text>
</comment>
<organism evidence="3 4">
    <name type="scientific">Idiomarina ramblicola</name>
    <dbReference type="NCBI Taxonomy" id="263724"/>
    <lineage>
        <taxon>Bacteria</taxon>
        <taxon>Pseudomonadati</taxon>
        <taxon>Pseudomonadota</taxon>
        <taxon>Gammaproteobacteria</taxon>
        <taxon>Alteromonadales</taxon>
        <taxon>Idiomarinaceae</taxon>
        <taxon>Idiomarina</taxon>
    </lineage>
</organism>
<dbReference type="Pfam" id="PF14305">
    <property type="entry name" value="ATPgrasp_TupA"/>
    <property type="match status" value="1"/>
</dbReference>
<dbReference type="InterPro" id="IPR029465">
    <property type="entry name" value="ATPgrasp_TupA"/>
</dbReference>
<protein>
    <recommendedName>
        <fullName evidence="2">ATP-grasp domain-containing protein</fullName>
    </recommendedName>
</protein>
<dbReference type="InterPro" id="IPR011761">
    <property type="entry name" value="ATP-grasp"/>
</dbReference>
<dbReference type="AlphaFoldDB" id="A0A432Z1G4"/>
<feature type="domain" description="ATP-grasp" evidence="2">
    <location>
        <begin position="112"/>
        <end position="330"/>
    </location>
</feature>
<sequence>MTQSSVEQKLADIKAVLAKQEQQQKERLGMVNRLLGDFASFNKAERKRLLESVSAQMPSVELSEAFVRQAATVGAELKSAASFRDCLTRATRRRQLSGFRNELALNNKARGYRFVRALGVSHPKQLTKALKLDDIELQANTVLKPTNGSSSNGLFIVLNERLIEVKSGQTVASEKELREKAKSLMAKKAIKRNRWVLEELIADVDENSITPARDLKFYCFYGKLGFVLEVDREEGGRYCEWLPNGERAETGRYRNQQFEGTGFTQEQAKLALSVSEQIPAAFMRIDFLRSNNQFVFGEFTPRPGQYNAFNTDFDRYLGECYLEAEARLQQDLINGKSFNSFKKVVRK</sequence>
<proteinExistence type="predicted"/>
<accession>A0A432Z1G4</accession>
<keyword evidence="4" id="KW-1185">Reference proteome</keyword>